<evidence type="ECO:0000313" key="2">
    <source>
        <dbReference type="EMBL" id="CAE0628676.1"/>
    </source>
</evidence>
<accession>A0A6V2SVS0</accession>
<protein>
    <recommendedName>
        <fullName evidence="3">Protochlorophyllide reductase</fullName>
    </recommendedName>
</protein>
<dbReference type="PANTHER" id="PTHR43157">
    <property type="entry name" value="PHOSPHATIDYLINOSITOL-GLYCAN BIOSYNTHESIS CLASS F PROTEIN-RELATED"/>
    <property type="match status" value="1"/>
</dbReference>
<name>A0A6V2SVS0_HETAK</name>
<dbReference type="PANTHER" id="PTHR43157:SF31">
    <property type="entry name" value="PHOSPHATIDYLINOSITOL-GLYCAN BIOSYNTHESIS CLASS F PROTEIN"/>
    <property type="match status" value="1"/>
</dbReference>
<keyword evidence="1" id="KW-0560">Oxidoreductase</keyword>
<dbReference type="Pfam" id="PF00106">
    <property type="entry name" value="adh_short"/>
    <property type="match status" value="1"/>
</dbReference>
<dbReference type="Gene3D" id="3.40.50.720">
    <property type="entry name" value="NAD(P)-binding Rossmann-like Domain"/>
    <property type="match status" value="1"/>
</dbReference>
<dbReference type="PRINTS" id="PR00081">
    <property type="entry name" value="GDHRDH"/>
</dbReference>
<dbReference type="SUPFAM" id="SSF51735">
    <property type="entry name" value="NAD(P)-binding Rossmann-fold domains"/>
    <property type="match status" value="1"/>
</dbReference>
<dbReference type="InterPro" id="IPR036291">
    <property type="entry name" value="NAD(P)-bd_dom_sf"/>
</dbReference>
<evidence type="ECO:0008006" key="3">
    <source>
        <dbReference type="Google" id="ProtNLM"/>
    </source>
</evidence>
<dbReference type="AlphaFoldDB" id="A0A6V2SVS0"/>
<sequence>MAFLFSGKDDELVRSVLITGANAGLGKEVARQLAVKDETVTKVFLACRNETKAVAAQRELERETSKQIFEVVIMDMSNPDSIRAAVSSLSEPIDALLMNAGGPLESTPNNNYFGALETFAANVLGHMVLMDELMASRKLKKTAVFVGSEAARGAPMFQVKCPTYETGSVDELKSVVDGTFFGTIKPSMNMQTYAQTKLMGALWMSSAARKHPNMRLLTMSPGATAGTEAVNNITPPVKKFMFKTILTMMAALGRFNKLEAGAARLVDALINTEAYQSGAFYASASGMAGEVGDQSPMNPWLSREDVQDNAYEALHCFIK</sequence>
<gene>
    <name evidence="2" type="ORF">HAKA00212_LOCUS7358</name>
</gene>
<proteinExistence type="predicted"/>
<organism evidence="2">
    <name type="scientific">Heterosigma akashiwo</name>
    <name type="common">Chromophytic alga</name>
    <name type="synonym">Heterosigma carterae</name>
    <dbReference type="NCBI Taxonomy" id="2829"/>
    <lineage>
        <taxon>Eukaryota</taxon>
        <taxon>Sar</taxon>
        <taxon>Stramenopiles</taxon>
        <taxon>Ochrophyta</taxon>
        <taxon>Raphidophyceae</taxon>
        <taxon>Chattonellales</taxon>
        <taxon>Chattonellaceae</taxon>
        <taxon>Heterosigma</taxon>
    </lineage>
</organism>
<dbReference type="GO" id="GO:0016491">
    <property type="term" value="F:oxidoreductase activity"/>
    <property type="evidence" value="ECO:0007669"/>
    <property type="project" value="UniProtKB-KW"/>
</dbReference>
<reference evidence="2" key="1">
    <citation type="submission" date="2021-01" db="EMBL/GenBank/DDBJ databases">
        <authorList>
            <person name="Corre E."/>
            <person name="Pelletier E."/>
            <person name="Niang G."/>
            <person name="Scheremetjew M."/>
            <person name="Finn R."/>
            <person name="Kale V."/>
            <person name="Holt S."/>
            <person name="Cochrane G."/>
            <person name="Meng A."/>
            <person name="Brown T."/>
            <person name="Cohen L."/>
        </authorList>
    </citation>
    <scope>NUCLEOTIDE SEQUENCE</scope>
    <source>
        <strain evidence="2">CCMP3107</strain>
    </source>
</reference>
<evidence type="ECO:0000256" key="1">
    <source>
        <dbReference type="ARBA" id="ARBA00023002"/>
    </source>
</evidence>
<dbReference type="InterPro" id="IPR002347">
    <property type="entry name" value="SDR_fam"/>
</dbReference>
<dbReference type="EMBL" id="HBIU01015791">
    <property type="protein sequence ID" value="CAE0628676.1"/>
    <property type="molecule type" value="Transcribed_RNA"/>
</dbReference>